<evidence type="ECO:0000259" key="12">
    <source>
        <dbReference type="Pfam" id="PF20520"/>
    </source>
</evidence>
<evidence type="ECO:0000256" key="11">
    <source>
        <dbReference type="SAM" id="SignalP"/>
    </source>
</evidence>
<evidence type="ECO:0000313" key="14">
    <source>
        <dbReference type="Proteomes" id="UP000053201"/>
    </source>
</evidence>
<dbReference type="STRING" id="645134.A0A0L0H649"/>
<dbReference type="Pfam" id="PF20520">
    <property type="entry name" value="Ac45-VOA1_TM"/>
    <property type="match status" value="1"/>
</dbReference>
<comment type="subcellular location">
    <subcellularLocation>
        <location evidence="1">Endoplasmic reticulum membrane</location>
        <topology evidence="1">Single-pass membrane protein</topology>
    </subcellularLocation>
</comment>
<evidence type="ECO:0000256" key="2">
    <source>
        <dbReference type="ARBA" id="ARBA00008203"/>
    </source>
</evidence>
<feature type="domain" description="V-type proton ATPase subunit S1/VOA1 transmembrane" evidence="12">
    <location>
        <begin position="235"/>
        <end position="271"/>
    </location>
</feature>
<keyword evidence="4 10" id="KW-0812">Transmembrane</keyword>
<keyword evidence="5 11" id="KW-0732">Signal</keyword>
<organism evidence="13 14">
    <name type="scientific">Spizellomyces punctatus (strain DAOM BR117)</name>
    <dbReference type="NCBI Taxonomy" id="645134"/>
    <lineage>
        <taxon>Eukaryota</taxon>
        <taxon>Fungi</taxon>
        <taxon>Fungi incertae sedis</taxon>
        <taxon>Chytridiomycota</taxon>
        <taxon>Chytridiomycota incertae sedis</taxon>
        <taxon>Chytridiomycetes</taxon>
        <taxon>Spizellomycetales</taxon>
        <taxon>Spizellomycetaceae</taxon>
        <taxon>Spizellomyces</taxon>
    </lineage>
</organism>
<keyword evidence="8 10" id="KW-0472">Membrane</keyword>
<dbReference type="AlphaFoldDB" id="A0A0L0H649"/>
<dbReference type="GO" id="GO:0006078">
    <property type="term" value="P:(1-&gt;6)-beta-D-glucan biosynthetic process"/>
    <property type="evidence" value="ECO:0007669"/>
    <property type="project" value="TreeGrafter"/>
</dbReference>
<name>A0A0L0H649_SPIPD</name>
<proteinExistence type="inferred from homology"/>
<reference evidence="13 14" key="1">
    <citation type="submission" date="2009-08" db="EMBL/GenBank/DDBJ databases">
        <title>The Genome Sequence of Spizellomyces punctatus strain DAOM BR117.</title>
        <authorList>
            <consortium name="The Broad Institute Genome Sequencing Platform"/>
            <person name="Russ C."/>
            <person name="Cuomo C."/>
            <person name="Shea T."/>
            <person name="Young S.K."/>
            <person name="Zeng Q."/>
            <person name="Koehrsen M."/>
            <person name="Haas B."/>
            <person name="Borodovsky M."/>
            <person name="Guigo R."/>
            <person name="Alvarado L."/>
            <person name="Berlin A."/>
            <person name="Bochicchio J."/>
            <person name="Borenstein D."/>
            <person name="Chapman S."/>
            <person name="Chen Z."/>
            <person name="Engels R."/>
            <person name="Freedman E."/>
            <person name="Gellesch M."/>
            <person name="Goldberg J."/>
            <person name="Griggs A."/>
            <person name="Gujja S."/>
            <person name="Heiman D."/>
            <person name="Hepburn T."/>
            <person name="Howarth C."/>
            <person name="Jen D."/>
            <person name="Larson L."/>
            <person name="Lewis B."/>
            <person name="Mehta T."/>
            <person name="Park D."/>
            <person name="Pearson M."/>
            <person name="Roberts A."/>
            <person name="Saif S."/>
            <person name="Shenoy N."/>
            <person name="Sisk P."/>
            <person name="Stolte C."/>
            <person name="Sykes S."/>
            <person name="Thomson T."/>
            <person name="Walk T."/>
            <person name="White J."/>
            <person name="Yandava C."/>
            <person name="Burger G."/>
            <person name="Gray M.W."/>
            <person name="Holland P.W.H."/>
            <person name="King N."/>
            <person name="Lang F.B.F."/>
            <person name="Roger A.J."/>
            <person name="Ruiz-Trillo I."/>
            <person name="Lander E."/>
            <person name="Nusbaum C."/>
        </authorList>
    </citation>
    <scope>NUCLEOTIDE SEQUENCE [LARGE SCALE GENOMIC DNA]</scope>
    <source>
        <strain evidence="13 14">DAOM BR117</strain>
    </source>
</reference>
<feature type="chain" id="PRO_5005539719" description="Protein BIG1" evidence="11">
    <location>
        <begin position="32"/>
        <end position="277"/>
    </location>
</feature>
<feature type="signal peptide" evidence="11">
    <location>
        <begin position="1"/>
        <end position="31"/>
    </location>
</feature>
<evidence type="ECO:0000256" key="9">
    <source>
        <dbReference type="ARBA" id="ARBA00023316"/>
    </source>
</evidence>
<dbReference type="PANTHER" id="PTHR28285:SF1">
    <property type="entry name" value="PROTEIN BIG1"/>
    <property type="match status" value="1"/>
</dbReference>
<dbReference type="EMBL" id="KQ257466">
    <property type="protein sequence ID" value="KNC96985.1"/>
    <property type="molecule type" value="Genomic_DNA"/>
</dbReference>
<dbReference type="Proteomes" id="UP000053201">
    <property type="component" value="Unassembled WGS sequence"/>
</dbReference>
<dbReference type="GO" id="GO:0009272">
    <property type="term" value="P:fungal-type cell wall biogenesis"/>
    <property type="evidence" value="ECO:0007669"/>
    <property type="project" value="TreeGrafter"/>
</dbReference>
<dbReference type="OrthoDB" id="10029326at2759"/>
<sequence length="277" mass="30573">MASETIPARFGHIRRYFALFLLLTVIIGVSAYEDTVPLILWSGKKFSVPSTSSILRRSDLSPVFGNVGCRKLNVVFEQKDLHALDLPHLSPATKKLKRSVDSAPSSLKISFVAAANDVKDVVEHIQDACQKAGQEAVVLKIGEDGSVPDLSDGKSYILVASLKPLRAASAAEHVETMTENDNVIDKVLTDITKLEQDDWTAVFTGVSNPSTLRKRATQATPLPWSKRPIFQKYVFFNQGLFMCIFAMVPLVIIGLLGVRIISSIQTPTRYETKKKEK</sequence>
<dbReference type="GO" id="GO:0071555">
    <property type="term" value="P:cell wall organization"/>
    <property type="evidence" value="ECO:0007669"/>
    <property type="project" value="UniProtKB-KW"/>
</dbReference>
<keyword evidence="7 10" id="KW-1133">Transmembrane helix</keyword>
<keyword evidence="14" id="KW-1185">Reference proteome</keyword>
<dbReference type="PANTHER" id="PTHR28285">
    <property type="entry name" value="PROTEIN BIG1"/>
    <property type="match status" value="1"/>
</dbReference>
<evidence type="ECO:0000313" key="13">
    <source>
        <dbReference type="EMBL" id="KNC96985.1"/>
    </source>
</evidence>
<evidence type="ECO:0000256" key="7">
    <source>
        <dbReference type="ARBA" id="ARBA00022989"/>
    </source>
</evidence>
<evidence type="ECO:0000256" key="3">
    <source>
        <dbReference type="ARBA" id="ARBA00022089"/>
    </source>
</evidence>
<evidence type="ECO:0000256" key="6">
    <source>
        <dbReference type="ARBA" id="ARBA00022824"/>
    </source>
</evidence>
<evidence type="ECO:0000256" key="1">
    <source>
        <dbReference type="ARBA" id="ARBA00004389"/>
    </source>
</evidence>
<evidence type="ECO:0000256" key="10">
    <source>
        <dbReference type="SAM" id="Phobius"/>
    </source>
</evidence>
<dbReference type="GO" id="GO:0005789">
    <property type="term" value="C:endoplasmic reticulum membrane"/>
    <property type="evidence" value="ECO:0007669"/>
    <property type="project" value="UniProtKB-SubCell"/>
</dbReference>
<protein>
    <recommendedName>
        <fullName evidence="3">Protein BIG1</fullName>
    </recommendedName>
</protein>
<evidence type="ECO:0000256" key="4">
    <source>
        <dbReference type="ARBA" id="ARBA00022692"/>
    </source>
</evidence>
<dbReference type="InParanoid" id="A0A0L0H649"/>
<dbReference type="GeneID" id="27690991"/>
<dbReference type="InterPro" id="IPR046756">
    <property type="entry name" value="VAS1/VOA1_TM"/>
</dbReference>
<dbReference type="OMA" id="ICEHDAV"/>
<dbReference type="RefSeq" id="XP_016605025.1">
    <property type="nucleotide sequence ID" value="XM_016755954.1"/>
</dbReference>
<evidence type="ECO:0000256" key="8">
    <source>
        <dbReference type="ARBA" id="ARBA00023136"/>
    </source>
</evidence>
<comment type="similarity">
    <text evidence="2">Belongs to the BIG1 family.</text>
</comment>
<accession>A0A0L0H649</accession>
<dbReference type="InterPro" id="IPR037654">
    <property type="entry name" value="Big1"/>
</dbReference>
<keyword evidence="9" id="KW-0961">Cell wall biogenesis/degradation</keyword>
<feature type="transmembrane region" description="Helical" evidence="10">
    <location>
        <begin position="239"/>
        <end position="261"/>
    </location>
</feature>
<evidence type="ECO:0000256" key="5">
    <source>
        <dbReference type="ARBA" id="ARBA00022729"/>
    </source>
</evidence>
<dbReference type="VEuPathDB" id="FungiDB:SPPG_07802"/>
<keyword evidence="6" id="KW-0256">Endoplasmic reticulum</keyword>
<gene>
    <name evidence="13" type="ORF">SPPG_07802</name>
</gene>